<evidence type="ECO:0000313" key="5">
    <source>
        <dbReference type="WBParaSite" id="HPLM_0002122601-mRNA-1"/>
    </source>
</evidence>
<feature type="transmembrane region" description="Helical" evidence="2">
    <location>
        <begin position="132"/>
        <end position="151"/>
    </location>
</feature>
<feature type="transmembrane region" description="Helical" evidence="2">
    <location>
        <begin position="15"/>
        <end position="41"/>
    </location>
</feature>
<keyword evidence="2" id="KW-0472">Membrane</keyword>
<feature type="transmembrane region" description="Helical" evidence="2">
    <location>
        <begin position="227"/>
        <end position="247"/>
    </location>
</feature>
<evidence type="ECO:0000313" key="4">
    <source>
        <dbReference type="Proteomes" id="UP000268014"/>
    </source>
</evidence>
<evidence type="ECO:0000313" key="3">
    <source>
        <dbReference type="EMBL" id="VDO88546.1"/>
    </source>
</evidence>
<dbReference type="OrthoDB" id="5854169at2759"/>
<keyword evidence="4" id="KW-1185">Reference proteome</keyword>
<evidence type="ECO:0000256" key="1">
    <source>
        <dbReference type="ARBA" id="ARBA00006803"/>
    </source>
</evidence>
<dbReference type="InterPro" id="IPR052854">
    <property type="entry name" value="Serpentine_rcpt_epsilon"/>
</dbReference>
<dbReference type="GO" id="GO:0007606">
    <property type="term" value="P:sensory perception of chemical stimulus"/>
    <property type="evidence" value="ECO:0007669"/>
    <property type="project" value="InterPro"/>
</dbReference>
<evidence type="ECO:0000256" key="2">
    <source>
        <dbReference type="SAM" id="Phobius"/>
    </source>
</evidence>
<keyword evidence="2" id="KW-1133">Transmembrane helix</keyword>
<organism evidence="5">
    <name type="scientific">Haemonchus placei</name>
    <name type="common">Barber's pole worm</name>
    <dbReference type="NCBI Taxonomy" id="6290"/>
    <lineage>
        <taxon>Eukaryota</taxon>
        <taxon>Metazoa</taxon>
        <taxon>Ecdysozoa</taxon>
        <taxon>Nematoda</taxon>
        <taxon>Chromadorea</taxon>
        <taxon>Rhabditida</taxon>
        <taxon>Rhabditina</taxon>
        <taxon>Rhabditomorpha</taxon>
        <taxon>Strongyloidea</taxon>
        <taxon>Trichostrongylidae</taxon>
        <taxon>Haemonchus</taxon>
    </lineage>
</organism>
<dbReference type="EMBL" id="UZAF01023117">
    <property type="protein sequence ID" value="VDO88546.1"/>
    <property type="molecule type" value="Genomic_DNA"/>
</dbReference>
<reference evidence="3 4" key="2">
    <citation type="submission" date="2018-11" db="EMBL/GenBank/DDBJ databases">
        <authorList>
            <consortium name="Pathogen Informatics"/>
        </authorList>
    </citation>
    <scope>NUCLEOTIDE SEQUENCE [LARGE SCALE GENOMIC DNA]</scope>
    <source>
        <strain evidence="3 4">MHpl1</strain>
    </source>
</reference>
<dbReference type="PANTHER" id="PTHR47518:SF10">
    <property type="entry name" value="G PROTEIN-COUPLED RECEPTOR-RELATED"/>
    <property type="match status" value="1"/>
</dbReference>
<dbReference type="InterPro" id="IPR004151">
    <property type="entry name" value="7TM_GPCR_serpentine_rcpt_Sre"/>
</dbReference>
<keyword evidence="2" id="KW-0812">Transmembrane</keyword>
<gene>
    <name evidence="3" type="ORF">HPLM_LOCUS21215</name>
</gene>
<dbReference type="OMA" id="TLMVERY"/>
<accession>A0A0N4XA31</accession>
<feature type="transmembrane region" description="Helical" evidence="2">
    <location>
        <begin position="163"/>
        <end position="181"/>
    </location>
</feature>
<comment type="similarity">
    <text evidence="1">Belongs to the nematode receptor-like protein sre family.</text>
</comment>
<dbReference type="AlphaFoldDB" id="A0A0N4XA31"/>
<sequence>MRLSTGNSTESSSLFAIYIALKCLQNIATTLVFILYIYIVALLWRKQVYHSNLVVLLMALPVSSLIAVVMTLVLDVLGALDLLVSPIVDIIEFAMKSGMFGGALNLPNFIVERLAATLLVDKYEKCNVSFPFLSSALILVQMGVVSFLIYLNTIGLISDLDGVLVFGIICAAAIVVRYQTAENMRAARLLNKLMVLYVCFFVAENLYYYVVMFVLHYEDDIVREILLSLFTILMVTEIFASVTLMAISHPSLRKSVQPKFLNVVTVQPVAVASISVENTKSSSHSVTDVRAVDGRKLLFTLEQEKEMYFKSYADMWNK</sequence>
<protein>
    <submittedName>
        <fullName evidence="5">G protein-coupled receptor</fullName>
    </submittedName>
</protein>
<dbReference type="Pfam" id="PF03125">
    <property type="entry name" value="Sre"/>
    <property type="match status" value="1"/>
</dbReference>
<proteinExistence type="inferred from homology"/>
<reference evidence="5" key="1">
    <citation type="submission" date="2017-02" db="UniProtKB">
        <authorList>
            <consortium name="WormBaseParasite"/>
        </authorList>
    </citation>
    <scope>IDENTIFICATION</scope>
</reference>
<name>A0A0N4XA31_HAEPC</name>
<dbReference type="GO" id="GO:0016020">
    <property type="term" value="C:membrane"/>
    <property type="evidence" value="ECO:0007669"/>
    <property type="project" value="InterPro"/>
</dbReference>
<dbReference type="PANTHER" id="PTHR47518">
    <property type="entry name" value="SERPENTINE RECEPTOR CLASS EPSILON-13-RELATED"/>
    <property type="match status" value="1"/>
</dbReference>
<feature type="transmembrane region" description="Helical" evidence="2">
    <location>
        <begin position="193"/>
        <end position="215"/>
    </location>
</feature>
<dbReference type="Proteomes" id="UP000268014">
    <property type="component" value="Unassembled WGS sequence"/>
</dbReference>
<dbReference type="WBParaSite" id="HPLM_0002122601-mRNA-1">
    <property type="protein sequence ID" value="HPLM_0002122601-mRNA-1"/>
    <property type="gene ID" value="HPLM_0002122601"/>
</dbReference>
<feature type="transmembrane region" description="Helical" evidence="2">
    <location>
        <begin position="53"/>
        <end position="80"/>
    </location>
</feature>